<evidence type="ECO:0000313" key="7">
    <source>
        <dbReference type="Proteomes" id="UP000193827"/>
    </source>
</evidence>
<dbReference type="InterPro" id="IPR000847">
    <property type="entry name" value="LysR_HTH_N"/>
</dbReference>
<dbReference type="AlphaFoldDB" id="A0A1Y5RAZ1"/>
<accession>A0A1Y5RAZ1</accession>
<gene>
    <name evidence="6" type="primary">oxyR_1</name>
    <name evidence="6" type="ORF">PEL8287_00186</name>
</gene>
<evidence type="ECO:0000313" key="6">
    <source>
        <dbReference type="EMBL" id="SLN10677.1"/>
    </source>
</evidence>
<dbReference type="GO" id="GO:0000976">
    <property type="term" value="F:transcription cis-regulatory region binding"/>
    <property type="evidence" value="ECO:0007669"/>
    <property type="project" value="TreeGrafter"/>
</dbReference>
<dbReference type="EMBL" id="FWFL01000001">
    <property type="protein sequence ID" value="SLN10677.1"/>
    <property type="molecule type" value="Genomic_DNA"/>
</dbReference>
<dbReference type="Gene3D" id="3.40.190.10">
    <property type="entry name" value="Periplasmic binding protein-like II"/>
    <property type="match status" value="2"/>
</dbReference>
<dbReference type="GO" id="GO:0003700">
    <property type="term" value="F:DNA-binding transcription factor activity"/>
    <property type="evidence" value="ECO:0007669"/>
    <property type="project" value="InterPro"/>
</dbReference>
<dbReference type="SUPFAM" id="SSF46785">
    <property type="entry name" value="Winged helix' DNA-binding domain"/>
    <property type="match status" value="1"/>
</dbReference>
<protein>
    <submittedName>
        <fullName evidence="6">Hydrogen peroxide-inducible genes activator</fullName>
    </submittedName>
</protein>
<dbReference type="InterPro" id="IPR005119">
    <property type="entry name" value="LysR_subst-bd"/>
</dbReference>
<evidence type="ECO:0000256" key="2">
    <source>
        <dbReference type="ARBA" id="ARBA00023015"/>
    </source>
</evidence>
<feature type="domain" description="HTH lysR-type" evidence="5">
    <location>
        <begin position="6"/>
        <end position="63"/>
    </location>
</feature>
<dbReference type="PANTHER" id="PTHR30126:SF40">
    <property type="entry name" value="HTH-TYPE TRANSCRIPTIONAL REGULATOR GLTR"/>
    <property type="match status" value="1"/>
</dbReference>
<name>A0A1Y5RAZ1_9RHOB</name>
<evidence type="ECO:0000256" key="1">
    <source>
        <dbReference type="ARBA" id="ARBA00009437"/>
    </source>
</evidence>
<evidence type="ECO:0000259" key="5">
    <source>
        <dbReference type="PROSITE" id="PS50931"/>
    </source>
</evidence>
<keyword evidence="3" id="KW-0238">DNA-binding</keyword>
<dbReference type="RefSeq" id="WP_085890485.1">
    <property type="nucleotide sequence ID" value="NZ_FWFL01000001.1"/>
</dbReference>
<dbReference type="CDD" id="cd05466">
    <property type="entry name" value="PBP2_LTTR_substrate"/>
    <property type="match status" value="1"/>
</dbReference>
<evidence type="ECO:0000256" key="3">
    <source>
        <dbReference type="ARBA" id="ARBA00023125"/>
    </source>
</evidence>
<sequence length="325" mass="36450">MKKSKLSLKWLEIVQLVARTGSVQGAADEAGLSVSTASHHLRRLEDSLGVSLFDHTRRPMRVTPAGAVFLRYTDEALRILRKAEVEAQSGDLSETRNLSLALVEDFDSEIAPELARILAAGMPNCAFRHLTRPSHDILALLRNRDIDIGVATRPQFDQSDLTEYPLLRDPFVLAVPASLGIAPEDYIADKSGLPLLRYSQSQIMGIQIEQHLRRLRLSLPNRFEFESTQSIMNTVAEGDGWTITTPTNHMRARRFNRAISLIPFPGKGFARYLSVFTNDALADNLVVSVNSTLRRLVQSRAIDPMVERQPWLAEIFTLLPDRNKN</sequence>
<proteinExistence type="inferred from homology"/>
<dbReference type="Pfam" id="PF00126">
    <property type="entry name" value="HTH_1"/>
    <property type="match status" value="1"/>
</dbReference>
<keyword evidence="7" id="KW-1185">Reference proteome</keyword>
<dbReference type="Gene3D" id="1.10.10.10">
    <property type="entry name" value="Winged helix-like DNA-binding domain superfamily/Winged helix DNA-binding domain"/>
    <property type="match status" value="1"/>
</dbReference>
<keyword evidence="4" id="KW-0804">Transcription</keyword>
<dbReference type="InterPro" id="IPR036390">
    <property type="entry name" value="WH_DNA-bd_sf"/>
</dbReference>
<dbReference type="SUPFAM" id="SSF53850">
    <property type="entry name" value="Periplasmic binding protein-like II"/>
    <property type="match status" value="1"/>
</dbReference>
<dbReference type="Proteomes" id="UP000193827">
    <property type="component" value="Unassembled WGS sequence"/>
</dbReference>
<dbReference type="PROSITE" id="PS50931">
    <property type="entry name" value="HTH_LYSR"/>
    <property type="match status" value="1"/>
</dbReference>
<dbReference type="Pfam" id="PF03466">
    <property type="entry name" value="LysR_substrate"/>
    <property type="match status" value="1"/>
</dbReference>
<organism evidence="6 7">
    <name type="scientific">Roseovarius litorisediminis</name>
    <dbReference type="NCBI Taxonomy" id="1312363"/>
    <lineage>
        <taxon>Bacteria</taxon>
        <taxon>Pseudomonadati</taxon>
        <taxon>Pseudomonadota</taxon>
        <taxon>Alphaproteobacteria</taxon>
        <taxon>Rhodobacterales</taxon>
        <taxon>Roseobacteraceae</taxon>
        <taxon>Roseovarius</taxon>
    </lineage>
</organism>
<dbReference type="InterPro" id="IPR036388">
    <property type="entry name" value="WH-like_DNA-bd_sf"/>
</dbReference>
<dbReference type="OrthoDB" id="7776850at2"/>
<reference evidence="6 7" key="1">
    <citation type="submission" date="2017-03" db="EMBL/GenBank/DDBJ databases">
        <authorList>
            <person name="Afonso C.L."/>
            <person name="Miller P.J."/>
            <person name="Scott M.A."/>
            <person name="Spackman E."/>
            <person name="Goraichik I."/>
            <person name="Dimitrov K.M."/>
            <person name="Suarez D.L."/>
            <person name="Swayne D.E."/>
        </authorList>
    </citation>
    <scope>NUCLEOTIDE SEQUENCE [LARGE SCALE GENOMIC DNA]</scope>
    <source>
        <strain evidence="6 7">CECT 8287</strain>
    </source>
</reference>
<keyword evidence="2" id="KW-0805">Transcription regulation</keyword>
<comment type="similarity">
    <text evidence="1">Belongs to the LysR transcriptional regulatory family.</text>
</comment>
<evidence type="ECO:0000256" key="4">
    <source>
        <dbReference type="ARBA" id="ARBA00023163"/>
    </source>
</evidence>
<dbReference type="PANTHER" id="PTHR30126">
    <property type="entry name" value="HTH-TYPE TRANSCRIPTIONAL REGULATOR"/>
    <property type="match status" value="1"/>
</dbReference>